<sequence length="335" mass="38027">MVKLVIKKGDQNQFLYETTVSTPVDEIIKEVTTIYNGRLKISRICDEMEELAKHGTLLPPNIMGLTDEQVEELKLVDEWGEKCVPSGGWTFNKDPIGRRNGKQPNENMQDVIKRTTEEAKKMVSKKQVQNNVCVTLRMVQDALDILRGAVTIVYPMNLPPHDVIRQEFENTEDLSGLQASLEVIEITQAQLWFSGREMQRGKKLSDYIGNNEKTKLIVKLQKQGQGAPAREPVVSEEERKQMMLHAHRRQEELKLKTRYVLIPVRESPQHLEFHLLFVFLFATLVADVRGAFLELGLVLEFETHCVEEGGAGAAVHVFIPRVQGNPVGSIGLWCM</sequence>
<comment type="caution">
    <text evidence="2">The sequence shown here is derived from an EMBL/GenBank/DDBJ whole genome shotgun (WGS) entry which is preliminary data.</text>
</comment>
<organism evidence="2 3">
    <name type="scientific">Periplaneta americana</name>
    <name type="common">American cockroach</name>
    <name type="synonym">Blatta americana</name>
    <dbReference type="NCBI Taxonomy" id="6978"/>
    <lineage>
        <taxon>Eukaryota</taxon>
        <taxon>Metazoa</taxon>
        <taxon>Ecdysozoa</taxon>
        <taxon>Arthropoda</taxon>
        <taxon>Hexapoda</taxon>
        <taxon>Insecta</taxon>
        <taxon>Pterygota</taxon>
        <taxon>Neoptera</taxon>
        <taxon>Polyneoptera</taxon>
        <taxon>Dictyoptera</taxon>
        <taxon>Blattodea</taxon>
        <taxon>Blattoidea</taxon>
        <taxon>Blattidae</taxon>
        <taxon>Blattinae</taxon>
        <taxon>Periplaneta</taxon>
    </lineage>
</organism>
<dbReference type="InterPro" id="IPR021298">
    <property type="entry name" value="CFAP298"/>
</dbReference>
<name>A0ABQ8T6D6_PERAM</name>
<dbReference type="EMBL" id="JAJSOF020000015">
    <property type="protein sequence ID" value="KAJ4441472.1"/>
    <property type="molecule type" value="Genomic_DNA"/>
</dbReference>
<accession>A0ABQ8T6D6</accession>
<protein>
    <recommendedName>
        <fullName evidence="4">Cilia- and flagella-associated protein 298</fullName>
    </recommendedName>
</protein>
<gene>
    <name evidence="2" type="ORF">ANN_11327</name>
</gene>
<reference evidence="2 3" key="1">
    <citation type="journal article" date="2022" name="Allergy">
        <title>Genome assembly and annotation of Periplaneta americana reveal a comprehensive cockroach allergen profile.</title>
        <authorList>
            <person name="Wang L."/>
            <person name="Xiong Q."/>
            <person name="Saelim N."/>
            <person name="Wang L."/>
            <person name="Nong W."/>
            <person name="Wan A.T."/>
            <person name="Shi M."/>
            <person name="Liu X."/>
            <person name="Cao Q."/>
            <person name="Hui J.H.L."/>
            <person name="Sookrung N."/>
            <person name="Leung T.F."/>
            <person name="Tungtrongchitr A."/>
            <person name="Tsui S.K.W."/>
        </authorList>
    </citation>
    <scope>NUCLEOTIDE SEQUENCE [LARGE SCALE GENOMIC DNA]</scope>
    <source>
        <strain evidence="2">PWHHKU_190912</strain>
    </source>
</reference>
<evidence type="ECO:0000313" key="2">
    <source>
        <dbReference type="EMBL" id="KAJ4441472.1"/>
    </source>
</evidence>
<keyword evidence="3" id="KW-1185">Reference proteome</keyword>
<dbReference type="Proteomes" id="UP001148838">
    <property type="component" value="Unassembled WGS sequence"/>
</dbReference>
<comment type="similarity">
    <text evidence="1">Belongs to the CFAP298 family.</text>
</comment>
<dbReference type="PANTHER" id="PTHR13238:SF0">
    <property type="entry name" value="CILIA- AND FLAGELLA-ASSOCIATED PROTEIN 298"/>
    <property type="match status" value="1"/>
</dbReference>
<proteinExistence type="inferred from homology"/>
<evidence type="ECO:0000256" key="1">
    <source>
        <dbReference type="ARBA" id="ARBA00009619"/>
    </source>
</evidence>
<dbReference type="Pfam" id="PF11069">
    <property type="entry name" value="CFAP298"/>
    <property type="match status" value="1"/>
</dbReference>
<evidence type="ECO:0000313" key="3">
    <source>
        <dbReference type="Proteomes" id="UP001148838"/>
    </source>
</evidence>
<evidence type="ECO:0008006" key="4">
    <source>
        <dbReference type="Google" id="ProtNLM"/>
    </source>
</evidence>
<dbReference type="PANTHER" id="PTHR13238">
    <property type="entry name" value="PROTEIN C21ORF59"/>
    <property type="match status" value="1"/>
</dbReference>